<feature type="compositionally biased region" description="Low complexity" evidence="1">
    <location>
        <begin position="140"/>
        <end position="156"/>
    </location>
</feature>
<dbReference type="PANTHER" id="PTHR33326">
    <property type="entry name" value="OS05G0543800 PROTEIN"/>
    <property type="match status" value="1"/>
</dbReference>
<gene>
    <name evidence="2" type="ORF">NCGR_LOCUS39438</name>
</gene>
<dbReference type="OrthoDB" id="684795at2759"/>
<dbReference type="PANTHER" id="PTHR33326:SF14">
    <property type="entry name" value="EXPRESSED PROTEIN"/>
    <property type="match status" value="1"/>
</dbReference>
<proteinExistence type="predicted"/>
<comment type="caution">
    <text evidence="2">The sequence shown here is derived from an EMBL/GenBank/DDBJ whole genome shotgun (WGS) entry which is preliminary data.</text>
</comment>
<protein>
    <submittedName>
        <fullName evidence="2">Uncharacterized protein</fullName>
    </submittedName>
</protein>
<name>A0A811QIK1_9POAL</name>
<feature type="compositionally biased region" description="Acidic residues" evidence="1">
    <location>
        <begin position="261"/>
        <end position="271"/>
    </location>
</feature>
<sequence>MADGADPHRATGAPPRRGTPLHAGDGRTVAPLTAEEGIGLPLPRFGLGNLQPITDHFGPLWEDVAAGPDPASRADVVSRRHRRSGAGSQASSSAAPTMDGGARDPGSPARRLPPRGIELQTRWVTNESGQHLMVGIPSHQRQSLLSQASSSAAPSSDHPGAEGRIRVRQSVLYSDRPRHSRPRRLARAEASTVRSSELHSPVMDLPTFEALSLSDPSLSTPETAEMTNVDYAPRSDSEVDRKVIEEALSFSDPPLLTPQTETDEESTDDDCAWVPPTRQTEFFFNRPKGISRSMVLSGPLLSTIPNVKEQRPKLYSDVDPKDAQRMVKEYLDACPCINLDVASDSILAVEEALNAHAAELGTEPQLPSVITEQASVAAAHPQHSMVPTESRHEASAEEIMPNGTAWMNEEVMLCFKKFIDINRHLAKLEDYCLDELQHQCFNVERYDKVYHHYNFTVRMKMPEADWKANAMHARTKEWKI</sequence>
<organism evidence="2 3">
    <name type="scientific">Miscanthus lutarioriparius</name>
    <dbReference type="NCBI Taxonomy" id="422564"/>
    <lineage>
        <taxon>Eukaryota</taxon>
        <taxon>Viridiplantae</taxon>
        <taxon>Streptophyta</taxon>
        <taxon>Embryophyta</taxon>
        <taxon>Tracheophyta</taxon>
        <taxon>Spermatophyta</taxon>
        <taxon>Magnoliopsida</taxon>
        <taxon>Liliopsida</taxon>
        <taxon>Poales</taxon>
        <taxon>Poaceae</taxon>
        <taxon>PACMAD clade</taxon>
        <taxon>Panicoideae</taxon>
        <taxon>Andropogonodae</taxon>
        <taxon>Andropogoneae</taxon>
        <taxon>Saccharinae</taxon>
        <taxon>Miscanthus</taxon>
    </lineage>
</organism>
<dbReference type="Proteomes" id="UP000604825">
    <property type="component" value="Unassembled WGS sequence"/>
</dbReference>
<evidence type="ECO:0000256" key="1">
    <source>
        <dbReference type="SAM" id="MobiDB-lite"/>
    </source>
</evidence>
<feature type="region of interest" description="Disordered" evidence="1">
    <location>
        <begin position="140"/>
        <end position="198"/>
    </location>
</feature>
<feature type="compositionally biased region" description="Low complexity" evidence="1">
    <location>
        <begin position="85"/>
        <end position="95"/>
    </location>
</feature>
<reference evidence="2" key="1">
    <citation type="submission" date="2020-10" db="EMBL/GenBank/DDBJ databases">
        <authorList>
            <person name="Han B."/>
            <person name="Lu T."/>
            <person name="Zhao Q."/>
            <person name="Huang X."/>
            <person name="Zhao Y."/>
        </authorList>
    </citation>
    <scope>NUCLEOTIDE SEQUENCE</scope>
</reference>
<feature type="region of interest" description="Disordered" evidence="1">
    <location>
        <begin position="1"/>
        <end position="35"/>
    </location>
</feature>
<accession>A0A811QIK1</accession>
<dbReference type="AlphaFoldDB" id="A0A811QIK1"/>
<feature type="region of interest" description="Disordered" evidence="1">
    <location>
        <begin position="69"/>
        <end position="116"/>
    </location>
</feature>
<dbReference type="EMBL" id="CAJGYO010000010">
    <property type="protein sequence ID" value="CAD6255911.1"/>
    <property type="molecule type" value="Genomic_DNA"/>
</dbReference>
<keyword evidence="3" id="KW-1185">Reference proteome</keyword>
<evidence type="ECO:0000313" key="3">
    <source>
        <dbReference type="Proteomes" id="UP000604825"/>
    </source>
</evidence>
<feature type="region of interest" description="Disordered" evidence="1">
    <location>
        <begin position="252"/>
        <end position="272"/>
    </location>
</feature>
<evidence type="ECO:0000313" key="2">
    <source>
        <dbReference type="EMBL" id="CAD6255911.1"/>
    </source>
</evidence>